<dbReference type="EMBL" id="JAUJWV010000001">
    <property type="protein sequence ID" value="MDN7242204.1"/>
    <property type="molecule type" value="Genomic_DNA"/>
</dbReference>
<gene>
    <name evidence="2" type="ORF">QWY14_10360</name>
</gene>
<feature type="signal peptide" evidence="1">
    <location>
        <begin position="1"/>
        <end position="21"/>
    </location>
</feature>
<organism evidence="2 3">
    <name type="scientific">Planococcus shixiaomingii</name>
    <dbReference type="NCBI Taxonomy" id="3058393"/>
    <lineage>
        <taxon>Bacteria</taxon>
        <taxon>Bacillati</taxon>
        <taxon>Bacillota</taxon>
        <taxon>Bacilli</taxon>
        <taxon>Bacillales</taxon>
        <taxon>Caryophanaceae</taxon>
        <taxon>Planococcus</taxon>
    </lineage>
</organism>
<keyword evidence="3" id="KW-1185">Reference proteome</keyword>
<sequence length="379" mass="41665">MKKCLLLFSCLVLFTAGCEEAASKEPPTAKKTEAQEVESSAKEVFMKNVTANPVDLNIVSQAVDPVSCGGSETMVAPSFVTDEFIYFNGHDGERGVSWIKELSRKSGACEQIYEGEGIGNLTGYGDSLYFSSYDITKGSNVDWEIRELDLKNRKVSVVTNGSSMNDTQPPAVEATGAGISWIEYETAGTTVTSKLFEMDGSSKEAELKKTGTLDEAGEQDGEFFALQQGSGPEGILLYKSLFKDGQKEMELSLVKEDDKSRALLEEDGILGFAASNKHVAYTATGYFKAQNLEKTQPTWIYRVDPQLTFDAPVFLSEDLVMFRYSMNQLFLADLAKGEVYPLTGFERLVSKPVMHNGLVSYAYVAGDESLFFDVLELKK</sequence>
<protein>
    <submittedName>
        <fullName evidence="2">Uncharacterized protein</fullName>
    </submittedName>
</protein>
<evidence type="ECO:0000313" key="3">
    <source>
        <dbReference type="Proteomes" id="UP001172055"/>
    </source>
</evidence>
<feature type="chain" id="PRO_5047256915" evidence="1">
    <location>
        <begin position="22"/>
        <end position="379"/>
    </location>
</feature>
<comment type="caution">
    <text evidence="2">The sequence shown here is derived from an EMBL/GenBank/DDBJ whole genome shotgun (WGS) entry which is preliminary data.</text>
</comment>
<dbReference type="Proteomes" id="UP001172055">
    <property type="component" value="Unassembled WGS sequence"/>
</dbReference>
<proteinExistence type="predicted"/>
<dbReference type="RefSeq" id="WP_301723710.1">
    <property type="nucleotide sequence ID" value="NZ_JAUJWV010000001.1"/>
</dbReference>
<evidence type="ECO:0000313" key="2">
    <source>
        <dbReference type="EMBL" id="MDN7242204.1"/>
    </source>
</evidence>
<accession>A0ABT8N2T5</accession>
<name>A0ABT8N2T5_9BACL</name>
<dbReference type="PROSITE" id="PS51257">
    <property type="entry name" value="PROKAR_LIPOPROTEIN"/>
    <property type="match status" value="1"/>
</dbReference>
<reference evidence="2 3" key="1">
    <citation type="submission" date="2023-06" db="EMBL/GenBank/DDBJ databases">
        <title>Novel species in genus Planococcus.</title>
        <authorList>
            <person name="Ning S."/>
        </authorList>
    </citation>
    <scope>NUCLEOTIDE SEQUENCE [LARGE SCALE GENOMIC DNA]</scope>
    <source>
        <strain evidence="2 3">N028</strain>
    </source>
</reference>
<keyword evidence="1" id="KW-0732">Signal</keyword>
<evidence type="ECO:0000256" key="1">
    <source>
        <dbReference type="SAM" id="SignalP"/>
    </source>
</evidence>